<evidence type="ECO:0000256" key="1">
    <source>
        <dbReference type="ARBA" id="ARBA00023015"/>
    </source>
</evidence>
<dbReference type="CDD" id="cd00090">
    <property type="entry name" value="HTH_ARSR"/>
    <property type="match status" value="1"/>
</dbReference>
<evidence type="ECO:0000259" key="4">
    <source>
        <dbReference type="SMART" id="SM00418"/>
    </source>
</evidence>
<evidence type="ECO:0000313" key="5">
    <source>
        <dbReference type="EMBL" id="XAY05148.1"/>
    </source>
</evidence>
<proteinExistence type="predicted"/>
<dbReference type="InterPro" id="IPR036388">
    <property type="entry name" value="WH-like_DNA-bd_sf"/>
</dbReference>
<dbReference type="GO" id="GO:0003677">
    <property type="term" value="F:DNA binding"/>
    <property type="evidence" value="ECO:0007669"/>
    <property type="project" value="UniProtKB-KW"/>
</dbReference>
<reference evidence="5" key="1">
    <citation type="submission" date="2022-12" db="EMBL/GenBank/DDBJ databases">
        <title>Paraconexibacter alkalitolerans sp. nov. and Baekduia alba sp. nov., isolated from soil and emended description of the genera Paraconexibacter (Chun et al., 2020) and Baekduia (An et al., 2020).</title>
        <authorList>
            <person name="Vieira S."/>
            <person name="Huber K.J."/>
            <person name="Geppert A."/>
            <person name="Wolf J."/>
            <person name="Neumann-Schaal M."/>
            <person name="Muesken M."/>
            <person name="Overmann J."/>
        </authorList>
    </citation>
    <scope>NUCLEOTIDE SEQUENCE</scope>
    <source>
        <strain evidence="5">AEG42_29</strain>
    </source>
</reference>
<dbReference type="InterPro" id="IPR036390">
    <property type="entry name" value="WH_DNA-bd_sf"/>
</dbReference>
<sequence length="168" mass="17988">MSDVAAALESVQARLDAIERGAAPHDAPPARTVDPAGGKWWLLDRLDEQRIAYGGRVGVAEGDVVWQLEHPAGDVLEGDLGRAANVLGAMGHPLRLEILKHLLQGARTLGDLQEIPGLGTTGQLNHHLRELRGAGLVESRRRNDYAVPADRVVPLLTMIAAALGRELT</sequence>
<dbReference type="Gene3D" id="1.10.10.10">
    <property type="entry name" value="Winged helix-like DNA-binding domain superfamily/Winged helix DNA-binding domain"/>
    <property type="match status" value="1"/>
</dbReference>
<dbReference type="AlphaFoldDB" id="A0AAU7AU63"/>
<feature type="domain" description="HTH arsR-type" evidence="4">
    <location>
        <begin position="85"/>
        <end position="164"/>
    </location>
</feature>
<accession>A0AAU7AU63</accession>
<dbReference type="Pfam" id="PF12840">
    <property type="entry name" value="HTH_20"/>
    <property type="match status" value="1"/>
</dbReference>
<organism evidence="5">
    <name type="scientific">Paraconexibacter sp. AEG42_29</name>
    <dbReference type="NCBI Taxonomy" id="2997339"/>
    <lineage>
        <taxon>Bacteria</taxon>
        <taxon>Bacillati</taxon>
        <taxon>Actinomycetota</taxon>
        <taxon>Thermoleophilia</taxon>
        <taxon>Solirubrobacterales</taxon>
        <taxon>Paraconexibacteraceae</taxon>
        <taxon>Paraconexibacter</taxon>
    </lineage>
</organism>
<dbReference type="SUPFAM" id="SSF46785">
    <property type="entry name" value="Winged helix' DNA-binding domain"/>
    <property type="match status" value="1"/>
</dbReference>
<evidence type="ECO:0000256" key="3">
    <source>
        <dbReference type="ARBA" id="ARBA00023163"/>
    </source>
</evidence>
<keyword evidence="2" id="KW-0238">DNA-binding</keyword>
<protein>
    <recommendedName>
        <fullName evidence="4">HTH arsR-type domain-containing protein</fullName>
    </recommendedName>
</protein>
<dbReference type="InterPro" id="IPR051081">
    <property type="entry name" value="HTH_MetalResp_TranReg"/>
</dbReference>
<keyword evidence="1" id="KW-0805">Transcription regulation</keyword>
<dbReference type="KEGG" id="parq:DSM112329_01992"/>
<dbReference type="PANTHER" id="PTHR33154:SF18">
    <property type="entry name" value="ARSENICAL RESISTANCE OPERON REPRESSOR"/>
    <property type="match status" value="1"/>
</dbReference>
<dbReference type="PANTHER" id="PTHR33154">
    <property type="entry name" value="TRANSCRIPTIONAL REGULATOR, ARSR FAMILY"/>
    <property type="match status" value="1"/>
</dbReference>
<dbReference type="SMART" id="SM00418">
    <property type="entry name" value="HTH_ARSR"/>
    <property type="match status" value="1"/>
</dbReference>
<gene>
    <name evidence="5" type="ORF">DSM112329_01992</name>
</gene>
<dbReference type="InterPro" id="IPR001845">
    <property type="entry name" value="HTH_ArsR_DNA-bd_dom"/>
</dbReference>
<dbReference type="EMBL" id="CP114014">
    <property type="protein sequence ID" value="XAY05148.1"/>
    <property type="molecule type" value="Genomic_DNA"/>
</dbReference>
<name>A0AAU7AU63_9ACTN</name>
<dbReference type="InterPro" id="IPR011991">
    <property type="entry name" value="ArsR-like_HTH"/>
</dbReference>
<evidence type="ECO:0000256" key="2">
    <source>
        <dbReference type="ARBA" id="ARBA00023125"/>
    </source>
</evidence>
<dbReference type="GO" id="GO:0003700">
    <property type="term" value="F:DNA-binding transcription factor activity"/>
    <property type="evidence" value="ECO:0007669"/>
    <property type="project" value="InterPro"/>
</dbReference>
<keyword evidence="3" id="KW-0804">Transcription</keyword>